<dbReference type="Gramene" id="Psat05G0213700-T1">
    <property type="protein sequence ID" value="KAI5405240.1"/>
    <property type="gene ID" value="KIW84_052137"/>
</dbReference>
<evidence type="ECO:0000256" key="1">
    <source>
        <dbReference type="SAM" id="MobiDB-lite"/>
    </source>
</evidence>
<protein>
    <submittedName>
        <fullName evidence="2">Uncharacterized protein</fullName>
    </submittedName>
</protein>
<comment type="caution">
    <text evidence="2">The sequence shown here is derived from an EMBL/GenBank/DDBJ whole genome shotgun (WGS) entry which is preliminary data.</text>
</comment>
<dbReference type="EMBL" id="JAMSHJ010000005">
    <property type="protein sequence ID" value="KAI5405240.1"/>
    <property type="molecule type" value="Genomic_DNA"/>
</dbReference>
<evidence type="ECO:0000313" key="3">
    <source>
        <dbReference type="Proteomes" id="UP001058974"/>
    </source>
</evidence>
<gene>
    <name evidence="2" type="ORF">KIW84_052137</name>
</gene>
<dbReference type="AlphaFoldDB" id="A0A9D4WP02"/>
<feature type="region of interest" description="Disordered" evidence="1">
    <location>
        <begin position="42"/>
        <end position="64"/>
    </location>
</feature>
<accession>A0A9D4WP02</accession>
<sequence length="145" mass="15858">MISAGILSLLEEMISNTNSYGCATALYLNLSCLEEAKQMIGTTSARQPDGTAPSSEGTGSITRLASTGSFDSKWQQFLDPGESVIMISMVKKLQQLQQGENSPEGNQKDQFWRQPYESSSTLALDFVESQYELYSENPLRIGVAS</sequence>
<evidence type="ECO:0000313" key="2">
    <source>
        <dbReference type="EMBL" id="KAI5405240.1"/>
    </source>
</evidence>
<keyword evidence="3" id="KW-1185">Reference proteome</keyword>
<dbReference type="Proteomes" id="UP001058974">
    <property type="component" value="Chromosome 5"/>
</dbReference>
<reference evidence="2 3" key="1">
    <citation type="journal article" date="2022" name="Nat. Genet.">
        <title>Improved pea reference genome and pan-genome highlight genomic features and evolutionary characteristics.</title>
        <authorList>
            <person name="Yang T."/>
            <person name="Liu R."/>
            <person name="Luo Y."/>
            <person name="Hu S."/>
            <person name="Wang D."/>
            <person name="Wang C."/>
            <person name="Pandey M.K."/>
            <person name="Ge S."/>
            <person name="Xu Q."/>
            <person name="Li N."/>
            <person name="Li G."/>
            <person name="Huang Y."/>
            <person name="Saxena R.K."/>
            <person name="Ji Y."/>
            <person name="Li M."/>
            <person name="Yan X."/>
            <person name="He Y."/>
            <person name="Liu Y."/>
            <person name="Wang X."/>
            <person name="Xiang C."/>
            <person name="Varshney R.K."/>
            <person name="Ding H."/>
            <person name="Gao S."/>
            <person name="Zong X."/>
        </authorList>
    </citation>
    <scope>NUCLEOTIDE SEQUENCE [LARGE SCALE GENOMIC DNA]</scope>
    <source>
        <strain evidence="2 3">cv. Zhongwan 6</strain>
    </source>
</reference>
<organism evidence="2 3">
    <name type="scientific">Pisum sativum</name>
    <name type="common">Garden pea</name>
    <name type="synonym">Lathyrus oleraceus</name>
    <dbReference type="NCBI Taxonomy" id="3888"/>
    <lineage>
        <taxon>Eukaryota</taxon>
        <taxon>Viridiplantae</taxon>
        <taxon>Streptophyta</taxon>
        <taxon>Embryophyta</taxon>
        <taxon>Tracheophyta</taxon>
        <taxon>Spermatophyta</taxon>
        <taxon>Magnoliopsida</taxon>
        <taxon>eudicotyledons</taxon>
        <taxon>Gunneridae</taxon>
        <taxon>Pentapetalae</taxon>
        <taxon>rosids</taxon>
        <taxon>fabids</taxon>
        <taxon>Fabales</taxon>
        <taxon>Fabaceae</taxon>
        <taxon>Papilionoideae</taxon>
        <taxon>50 kb inversion clade</taxon>
        <taxon>NPAAA clade</taxon>
        <taxon>Hologalegina</taxon>
        <taxon>IRL clade</taxon>
        <taxon>Fabeae</taxon>
        <taxon>Lathyrus</taxon>
    </lineage>
</organism>
<name>A0A9D4WP02_PEA</name>
<proteinExistence type="predicted"/>